<comment type="caution">
    <text evidence="3">The sequence shown here is derived from an EMBL/GenBank/DDBJ whole genome shotgun (WGS) entry which is preliminary data.</text>
</comment>
<evidence type="ECO:0000313" key="4">
    <source>
        <dbReference type="Proteomes" id="UP000518266"/>
    </source>
</evidence>
<feature type="domain" description="Carboxylesterase type B" evidence="2">
    <location>
        <begin position="12"/>
        <end position="176"/>
    </location>
</feature>
<organism evidence="3 4">
    <name type="scientific">Dissostichus mawsoni</name>
    <name type="common">Antarctic cod</name>
    <dbReference type="NCBI Taxonomy" id="36200"/>
    <lineage>
        <taxon>Eukaryota</taxon>
        <taxon>Metazoa</taxon>
        <taxon>Chordata</taxon>
        <taxon>Craniata</taxon>
        <taxon>Vertebrata</taxon>
        <taxon>Euteleostomi</taxon>
        <taxon>Actinopterygii</taxon>
        <taxon>Neopterygii</taxon>
        <taxon>Teleostei</taxon>
        <taxon>Neoteleostei</taxon>
        <taxon>Acanthomorphata</taxon>
        <taxon>Eupercaria</taxon>
        <taxon>Perciformes</taxon>
        <taxon>Notothenioidei</taxon>
        <taxon>Nototheniidae</taxon>
        <taxon>Dissostichus</taxon>
    </lineage>
</organism>
<dbReference type="PANTHER" id="PTHR43903">
    <property type="entry name" value="NEUROLIGIN"/>
    <property type="match status" value="1"/>
</dbReference>
<dbReference type="InterPro" id="IPR029058">
    <property type="entry name" value="AB_hydrolase_fold"/>
</dbReference>
<sequence length="324" mass="35938">MLLAAYTKETGQAGFEVAFTEYSSNWGSTPTQTTIKKAAVDIGTDFLFLVPAQTAIYLHAANARSSRTFSYLLSEPSLLSGPGKPYNDWVGADHADDLQYVFGKPFTTPKAYGDRHRDLSGYIIAYWTNFARTGNPNQGNMQVPVNWPEFTSTGHQFLDIHAKMNESSVGQEMRLRFVRLWTSTLPNLQSRGQGKAGADNAYSTSNCGGSSFDVVWGSNPSRETIKKTVVEIGTDYIFLVPTQAALYLHATNAKTGRTYSYLFSEPSRMGGIARPYPSWMGADHADDLQYVFGKPFSSPLGYWPRHRDVSGYIIAYWTNFAKTG</sequence>
<dbReference type="EMBL" id="JAAKFY010000012">
    <property type="protein sequence ID" value="KAF3848818.1"/>
    <property type="molecule type" value="Genomic_DNA"/>
</dbReference>
<dbReference type="Gene3D" id="3.40.50.1820">
    <property type="entry name" value="alpha/beta hydrolase"/>
    <property type="match status" value="2"/>
</dbReference>
<evidence type="ECO:0000313" key="3">
    <source>
        <dbReference type="EMBL" id="KAF3848818.1"/>
    </source>
</evidence>
<dbReference type="SUPFAM" id="SSF53474">
    <property type="entry name" value="alpha/beta-Hydrolases"/>
    <property type="match status" value="2"/>
</dbReference>
<dbReference type="OrthoDB" id="19653at2759"/>
<keyword evidence="4" id="KW-1185">Reference proteome</keyword>
<dbReference type="Pfam" id="PF00135">
    <property type="entry name" value="COesterase"/>
    <property type="match status" value="2"/>
</dbReference>
<comment type="similarity">
    <text evidence="1">Belongs to the type-B carboxylesterase/lipase family.</text>
</comment>
<accession>A0A7J5YKJ7</accession>
<dbReference type="InterPro" id="IPR002018">
    <property type="entry name" value="CarbesteraseB"/>
</dbReference>
<evidence type="ECO:0000256" key="1">
    <source>
        <dbReference type="ARBA" id="ARBA00005964"/>
    </source>
</evidence>
<reference evidence="3 4" key="1">
    <citation type="submission" date="2020-03" db="EMBL/GenBank/DDBJ databases">
        <title>Dissostichus mawsoni Genome sequencing and assembly.</title>
        <authorList>
            <person name="Park H."/>
        </authorList>
    </citation>
    <scope>NUCLEOTIDE SEQUENCE [LARGE SCALE GENOMIC DNA]</scope>
    <source>
        <strain evidence="3">DM0001</strain>
        <tissue evidence="3">Muscle</tissue>
    </source>
</reference>
<dbReference type="InterPro" id="IPR051093">
    <property type="entry name" value="Neuroligin/BSAL"/>
</dbReference>
<protein>
    <recommendedName>
        <fullName evidence="2">Carboxylesterase type B domain-containing protein</fullName>
    </recommendedName>
</protein>
<evidence type="ECO:0000259" key="2">
    <source>
        <dbReference type="Pfam" id="PF00135"/>
    </source>
</evidence>
<proteinExistence type="inferred from homology"/>
<dbReference type="Proteomes" id="UP000518266">
    <property type="component" value="Unassembled WGS sequence"/>
</dbReference>
<feature type="domain" description="Carboxylesterase type B" evidence="2">
    <location>
        <begin position="216"/>
        <end position="324"/>
    </location>
</feature>
<name>A0A7J5YKJ7_DISMA</name>
<dbReference type="AlphaFoldDB" id="A0A7J5YKJ7"/>
<gene>
    <name evidence="3" type="ORF">F7725_015315</name>
</gene>